<reference evidence="3 4" key="1">
    <citation type="journal article" date="2013" name="Genome Announc.">
        <title>Draft Genome Sequence of Arthrobacter gangotriensis Strain Lz1yT, Isolated from a Penguin Rookery Soil Sample Collected in Antarctica, near the Indian Station Dakshin Gangotri.</title>
        <authorList>
            <person name="Shivaji S."/>
            <person name="Ara S."/>
            <person name="Bandi S."/>
            <person name="Singh A."/>
            <person name="Kumar Pinnaka A."/>
        </authorList>
    </citation>
    <scope>NUCLEOTIDE SEQUENCE [LARGE SCALE GENOMIC DNA]</scope>
    <source>
        <strain evidence="3 4">Lz1y</strain>
    </source>
</reference>
<dbReference type="Pfam" id="PF00534">
    <property type="entry name" value="Glycos_transf_1"/>
    <property type="match status" value="1"/>
</dbReference>
<dbReference type="SUPFAM" id="SSF53756">
    <property type="entry name" value="UDP-Glycosyltransferase/glycogen phosphorylase"/>
    <property type="match status" value="1"/>
</dbReference>
<organism evidence="3 4">
    <name type="scientific">Paeniglutamicibacter gangotriensis Lz1y</name>
    <dbReference type="NCBI Taxonomy" id="1276920"/>
    <lineage>
        <taxon>Bacteria</taxon>
        <taxon>Bacillati</taxon>
        <taxon>Actinomycetota</taxon>
        <taxon>Actinomycetes</taxon>
        <taxon>Micrococcales</taxon>
        <taxon>Micrococcaceae</taxon>
        <taxon>Paeniglutamicibacter</taxon>
    </lineage>
</organism>
<dbReference type="eggNOG" id="COG0438">
    <property type="taxonomic scope" value="Bacteria"/>
</dbReference>
<keyword evidence="1 3" id="KW-0808">Transferase</keyword>
<evidence type="ECO:0000313" key="3">
    <source>
        <dbReference type="EMBL" id="EMQ99553.1"/>
    </source>
</evidence>
<gene>
    <name evidence="3" type="ORF">ADIAG_00653</name>
</gene>
<sequence>MLTWADPRHDVVVVTNNFDVGSPEPLVDLTDRWHKWGMANVKYLPRGMKGLIRGIRTVFRSRPDAIYANSFFSPRFSIVFQILNKVNRYSVLVIAPRGELDPGALAQKAVKKRAYIALSRALGITQNAIWHASSTLELKNIEMALGHKVRSIVRENDTLLPEQALPAKEPGNTLSLVSLSRISRKKNIHVLLIALCAVREVVSLDIIGPAEDESYFAECQEIVQRLPPNIHVRFVGSIEAPLIVDRLNGYDLMVCPTSGENFGHVIAESLAAACPVMCADVTPWTKTLRTGGGVIVDTHDHIGWAQSITEYSQGGAAFWRERREESRRAYSAWTAGRTEPHFFDLLENEIL</sequence>
<proteinExistence type="predicted"/>
<name>M7NLY4_9MICC</name>
<accession>M7NLY4</accession>
<evidence type="ECO:0000259" key="2">
    <source>
        <dbReference type="Pfam" id="PF00534"/>
    </source>
</evidence>
<comment type="caution">
    <text evidence="3">The sequence shown here is derived from an EMBL/GenBank/DDBJ whole genome shotgun (WGS) entry which is preliminary data.</text>
</comment>
<protein>
    <submittedName>
        <fullName evidence="3">Glycosyltransferase, family</fullName>
    </submittedName>
</protein>
<dbReference type="GO" id="GO:0016757">
    <property type="term" value="F:glycosyltransferase activity"/>
    <property type="evidence" value="ECO:0007669"/>
    <property type="project" value="InterPro"/>
</dbReference>
<dbReference type="Proteomes" id="UP000012015">
    <property type="component" value="Unassembled WGS sequence"/>
</dbReference>
<dbReference type="PANTHER" id="PTHR12526">
    <property type="entry name" value="GLYCOSYLTRANSFERASE"/>
    <property type="match status" value="1"/>
</dbReference>
<keyword evidence="4" id="KW-1185">Reference proteome</keyword>
<evidence type="ECO:0000313" key="4">
    <source>
        <dbReference type="Proteomes" id="UP000012015"/>
    </source>
</evidence>
<dbReference type="EMBL" id="AOCK01000002">
    <property type="protein sequence ID" value="EMQ99553.1"/>
    <property type="molecule type" value="Genomic_DNA"/>
</dbReference>
<dbReference type="STRING" id="1276920.ADIAG_00653"/>
<dbReference type="Gene3D" id="3.40.50.2000">
    <property type="entry name" value="Glycogen Phosphorylase B"/>
    <property type="match status" value="1"/>
</dbReference>
<evidence type="ECO:0000256" key="1">
    <source>
        <dbReference type="ARBA" id="ARBA00022679"/>
    </source>
</evidence>
<feature type="domain" description="Glycosyl transferase family 1" evidence="2">
    <location>
        <begin position="170"/>
        <end position="314"/>
    </location>
</feature>
<dbReference type="InterPro" id="IPR001296">
    <property type="entry name" value="Glyco_trans_1"/>
</dbReference>
<dbReference type="AlphaFoldDB" id="M7NLY4"/>